<sequence>MVVGEDQQLVFYPQINEGGIEKPAVHGGGTCQLSITLDVPPTSQSTFKVIKTIEGGCPGYSDAEGNNVIVNDFTYQIPKVVPDGESVLVWTWFPVYSYDPEMYMNCAPINVSGGAQDTSAFDQLPDMLVANYDAETIKSLYDQEGGYPASGPCAKPQGNSVMLVPDPGEVLERDEPKATKTSAVPSTVFATGKCGKTASGGAATVGLASAESSTPQPLVTSTPVVVAGEPVAAGGGFIETAAEVSEAAAEFPSTTFATTTVAPPQSSSNAVAAANQASTPASATPTNGSDNSQCTGSNNGQLVCNGTTHFGICNWGKVVWQSVADGTVCENGTIKAANNARAVAEVKLKRAHGHAHERLSPVGRQFHA</sequence>
<dbReference type="EMBL" id="MDYX01000040">
    <property type="protein sequence ID" value="KAF9630500.1"/>
    <property type="molecule type" value="Genomic_DNA"/>
</dbReference>
<dbReference type="Proteomes" id="UP000325902">
    <property type="component" value="Unassembled WGS sequence"/>
</dbReference>
<reference evidence="2 4" key="3">
    <citation type="journal article" date="2019" name="Sci. Rep.">
        <title>A multi-omics analysis of the grapevine pathogen Lasiodiplodia theobromae reveals that temperature affects the expression of virulence- and pathogenicity-related genes.</title>
        <authorList>
            <person name="Felix C."/>
            <person name="Meneses R."/>
            <person name="Goncalves M.F.M."/>
            <person name="Tilleman L."/>
            <person name="Duarte A.S."/>
            <person name="Jorrin-Novo J.V."/>
            <person name="Van de Peer Y."/>
            <person name="Deforce D."/>
            <person name="Van Nieuwerburgh F."/>
            <person name="Esteves A.C."/>
            <person name="Alves A."/>
        </authorList>
    </citation>
    <scope>NUCLEOTIDE SEQUENCE [LARGE SCALE GENOMIC DNA]</scope>
    <source>
        <strain evidence="2 4">LA-SOL3</strain>
    </source>
</reference>
<reference evidence="3" key="2">
    <citation type="journal article" date="2018" name="DNA Res.">
        <title>Comparative genome and transcriptome analyses reveal adaptations to opportunistic infections in woody plant degrading pathogens of Botryosphaeriaceae.</title>
        <authorList>
            <person name="Yan J.Y."/>
            <person name="Zhao W.S."/>
            <person name="Chen Z."/>
            <person name="Xing Q.K."/>
            <person name="Zhang W."/>
            <person name="Chethana K.W.T."/>
            <person name="Xue M.F."/>
            <person name="Xu J.P."/>
            <person name="Phillips A.J.L."/>
            <person name="Wang Y."/>
            <person name="Liu J.H."/>
            <person name="Liu M."/>
            <person name="Zhou Y."/>
            <person name="Jayawardena R.S."/>
            <person name="Manawasinghe I.S."/>
            <person name="Huang J.B."/>
            <person name="Qiao G.H."/>
            <person name="Fu C.Y."/>
            <person name="Guo F.F."/>
            <person name="Dissanayake A.J."/>
            <person name="Peng Y.L."/>
            <person name="Hyde K.D."/>
            <person name="Li X.H."/>
        </authorList>
    </citation>
    <scope>NUCLEOTIDE SEQUENCE</scope>
    <source>
        <strain evidence="3">CSS-01s</strain>
    </source>
</reference>
<evidence type="ECO:0000313" key="2">
    <source>
        <dbReference type="EMBL" id="KAB2578886.1"/>
    </source>
</evidence>
<name>A0A5N5DLU6_9PEZI</name>
<evidence type="ECO:0000256" key="1">
    <source>
        <dbReference type="SAM" id="MobiDB-lite"/>
    </source>
</evidence>
<keyword evidence="4" id="KW-1185">Reference proteome</keyword>
<accession>A0A5N5DLU6</accession>
<comment type="caution">
    <text evidence="2">The sequence shown here is derived from an EMBL/GenBank/DDBJ whole genome shotgun (WGS) entry which is preliminary data.</text>
</comment>
<protein>
    <recommendedName>
        <fullName evidence="5">Chitin-binding type-4 domain-containing protein</fullName>
    </recommendedName>
</protein>
<evidence type="ECO:0000313" key="4">
    <source>
        <dbReference type="Proteomes" id="UP000325902"/>
    </source>
</evidence>
<dbReference type="EMBL" id="VCHE01000009">
    <property type="protein sequence ID" value="KAB2578886.1"/>
    <property type="molecule type" value="Genomic_DNA"/>
</dbReference>
<dbReference type="PANTHER" id="PTHR36182:SF2">
    <property type="entry name" value="LYTIC POLYSACCHARIDE MONOOXYGENASE"/>
    <property type="match status" value="1"/>
</dbReference>
<evidence type="ECO:0000313" key="3">
    <source>
        <dbReference type="EMBL" id="KAF9630500.1"/>
    </source>
</evidence>
<dbReference type="Proteomes" id="UP000627934">
    <property type="component" value="Unassembled WGS sequence"/>
</dbReference>
<reference evidence="3" key="1">
    <citation type="submission" date="2016-08" db="EMBL/GenBank/DDBJ databases">
        <authorList>
            <person name="Yan J."/>
        </authorList>
    </citation>
    <scope>NUCLEOTIDE SEQUENCE</scope>
    <source>
        <strain evidence="3">CSS-01s</strain>
    </source>
</reference>
<dbReference type="AlphaFoldDB" id="A0A5N5DLU6"/>
<organism evidence="2 4">
    <name type="scientific">Lasiodiplodia theobromae</name>
    <dbReference type="NCBI Taxonomy" id="45133"/>
    <lineage>
        <taxon>Eukaryota</taxon>
        <taxon>Fungi</taxon>
        <taxon>Dikarya</taxon>
        <taxon>Ascomycota</taxon>
        <taxon>Pezizomycotina</taxon>
        <taxon>Dothideomycetes</taxon>
        <taxon>Dothideomycetes incertae sedis</taxon>
        <taxon>Botryosphaeriales</taxon>
        <taxon>Botryosphaeriaceae</taxon>
        <taxon>Lasiodiplodia</taxon>
    </lineage>
</organism>
<evidence type="ECO:0008006" key="5">
    <source>
        <dbReference type="Google" id="ProtNLM"/>
    </source>
</evidence>
<dbReference type="OrthoDB" id="2342176at2759"/>
<dbReference type="Gene3D" id="2.70.50.70">
    <property type="match status" value="1"/>
</dbReference>
<gene>
    <name evidence="3" type="ORF">BFW01_g1062</name>
    <name evidence="2" type="ORF">DBV05_g2306</name>
</gene>
<dbReference type="PANTHER" id="PTHR36182">
    <property type="entry name" value="PROTEIN, PUTATIVE (AFU_ORTHOLOGUE AFUA_6G10930)-RELATED"/>
    <property type="match status" value="1"/>
</dbReference>
<feature type="region of interest" description="Disordered" evidence="1">
    <location>
        <begin position="259"/>
        <end position="293"/>
    </location>
</feature>
<feature type="compositionally biased region" description="Low complexity" evidence="1">
    <location>
        <begin position="261"/>
        <end position="285"/>
    </location>
</feature>
<proteinExistence type="predicted"/>